<dbReference type="AlphaFoldDB" id="A0A084AFN6"/>
<sequence>MHSVSGSASSEALEQRRQRKKIQNRLNQRARRLRHKDQQAEPSTGQAPSSYQVYRWRLDEDDSAPWYGRCNPPSGSKRDLRQRHGHEGHRPSMVGKQGTSQYAGRAPRLCLASLERFDLTGTPQPDRLFHLVQHNALRGLVANKELLATFATLLIPYGADGSPCQLVERVYPGRAALVTASKRLPRNMHPTLLQSNSLHSTWLNLLPCPRMRDNMIRREAQFDHFELAYDIVGDFMDLSHFFRPSIREPGAGTRPEKLLMSEPRAETHSRKGLVLWGEPHEIENWEVTPGYVQKWGWTLQGCRGLLEATNRWRRLRDEEMLDFPTTLLK</sequence>
<dbReference type="OrthoDB" id="125347at2759"/>
<feature type="region of interest" description="Disordered" evidence="1">
    <location>
        <begin position="1"/>
        <end position="53"/>
    </location>
</feature>
<evidence type="ECO:0000256" key="1">
    <source>
        <dbReference type="SAM" id="MobiDB-lite"/>
    </source>
</evidence>
<dbReference type="InterPro" id="IPR021833">
    <property type="entry name" value="DUF3425"/>
</dbReference>
<feature type="compositionally biased region" description="Polar residues" evidence="1">
    <location>
        <begin position="40"/>
        <end position="52"/>
    </location>
</feature>
<keyword evidence="3" id="KW-1185">Reference proteome</keyword>
<name>A0A084AFN6_STACB</name>
<dbReference type="PANTHER" id="PTHR38116:SF1">
    <property type="entry name" value="BZIP DOMAIN-CONTAINING PROTEIN"/>
    <property type="match status" value="1"/>
</dbReference>
<gene>
    <name evidence="2" type="ORF">S7711_07461</name>
</gene>
<dbReference type="HOGENOM" id="CLU_033726_0_0_1"/>
<dbReference type="Pfam" id="PF11905">
    <property type="entry name" value="DUF3425"/>
    <property type="match status" value="1"/>
</dbReference>
<feature type="compositionally biased region" description="Basic residues" evidence="1">
    <location>
        <begin position="17"/>
        <end position="35"/>
    </location>
</feature>
<dbReference type="PANTHER" id="PTHR38116">
    <property type="entry name" value="CHROMOSOME 7, WHOLE GENOME SHOTGUN SEQUENCE"/>
    <property type="match status" value="1"/>
</dbReference>
<proteinExistence type="predicted"/>
<protein>
    <submittedName>
        <fullName evidence="2">Uncharacterized protein</fullName>
    </submittedName>
</protein>
<dbReference type="Proteomes" id="UP000028045">
    <property type="component" value="Unassembled WGS sequence"/>
</dbReference>
<accession>A0A084AFN6</accession>
<reference evidence="2 3" key="1">
    <citation type="journal article" date="2014" name="BMC Genomics">
        <title>Comparative genome sequencing reveals chemotype-specific gene clusters in the toxigenic black mold Stachybotrys.</title>
        <authorList>
            <person name="Semeiks J."/>
            <person name="Borek D."/>
            <person name="Otwinowski Z."/>
            <person name="Grishin N.V."/>
        </authorList>
    </citation>
    <scope>NUCLEOTIDE SEQUENCE [LARGE SCALE GENOMIC DNA]</scope>
    <source>
        <strain evidence="3">CBS 109288 / IBT 7711</strain>
    </source>
</reference>
<evidence type="ECO:0000313" key="2">
    <source>
        <dbReference type="EMBL" id="KEY64115.1"/>
    </source>
</evidence>
<feature type="compositionally biased region" description="Polar residues" evidence="1">
    <location>
        <begin position="1"/>
        <end position="12"/>
    </location>
</feature>
<organism evidence="2 3">
    <name type="scientific">Stachybotrys chartarum (strain CBS 109288 / IBT 7711)</name>
    <name type="common">Toxic black mold</name>
    <name type="synonym">Stilbospora chartarum</name>
    <dbReference type="NCBI Taxonomy" id="1280523"/>
    <lineage>
        <taxon>Eukaryota</taxon>
        <taxon>Fungi</taxon>
        <taxon>Dikarya</taxon>
        <taxon>Ascomycota</taxon>
        <taxon>Pezizomycotina</taxon>
        <taxon>Sordariomycetes</taxon>
        <taxon>Hypocreomycetidae</taxon>
        <taxon>Hypocreales</taxon>
        <taxon>Stachybotryaceae</taxon>
        <taxon>Stachybotrys</taxon>
    </lineage>
</organism>
<evidence type="ECO:0000313" key="3">
    <source>
        <dbReference type="Proteomes" id="UP000028045"/>
    </source>
</evidence>
<dbReference type="EMBL" id="KL648752">
    <property type="protein sequence ID" value="KEY64115.1"/>
    <property type="molecule type" value="Genomic_DNA"/>
</dbReference>
<feature type="region of interest" description="Disordered" evidence="1">
    <location>
        <begin position="65"/>
        <end position="101"/>
    </location>
</feature>